<dbReference type="Gene3D" id="3.30.300.160">
    <property type="entry name" value="Type II secretion system, protein E, N-terminal domain"/>
    <property type="match status" value="1"/>
</dbReference>
<dbReference type="GO" id="GO:0005524">
    <property type="term" value="F:ATP binding"/>
    <property type="evidence" value="ECO:0007669"/>
    <property type="project" value="UniProtKB-KW"/>
</dbReference>
<dbReference type="InterPro" id="IPR001482">
    <property type="entry name" value="T2SS/T4SS_dom"/>
</dbReference>
<dbReference type="InterPro" id="IPR027417">
    <property type="entry name" value="P-loop_NTPase"/>
</dbReference>
<sequence>MQENMVRKLLGQILREMNLVTDDQLRVALEEQQRTGKFLGRTLVDLHFIDEKALRRVLSIQSGTESIDLTKTELQPEIIGLIPAAIAKTYQVLPVGIESDMVVIAVSDVLNQFVQEDSRFIIGRKIKPVLADPVALDTAIEKYYGKETMSIGDLINYFSEAKIEDAKPTMLTGGEVADVTTMEELASQPPVTSLFNLIILQVCKDNASDLHLEPFENDFRVRYRVDGKLYDLVHPPKELAFGLFCR</sequence>
<gene>
    <name evidence="6" type="ORF">COX46_00945</name>
</gene>
<comment type="similarity">
    <text evidence="1">Belongs to the GSP E family.</text>
</comment>
<dbReference type="GO" id="GO:0005886">
    <property type="term" value="C:plasma membrane"/>
    <property type="evidence" value="ECO:0007669"/>
    <property type="project" value="TreeGrafter"/>
</dbReference>
<evidence type="ECO:0000256" key="2">
    <source>
        <dbReference type="ARBA" id="ARBA00022741"/>
    </source>
</evidence>
<dbReference type="SUPFAM" id="SSF52540">
    <property type="entry name" value="P-loop containing nucleoside triphosphate hydrolases"/>
    <property type="match status" value="1"/>
</dbReference>
<evidence type="ECO:0000313" key="6">
    <source>
        <dbReference type="EMBL" id="PIP16648.1"/>
    </source>
</evidence>
<protein>
    <submittedName>
        <fullName evidence="6">Uncharacterized protein</fullName>
    </submittedName>
</protein>
<dbReference type="InterPro" id="IPR037257">
    <property type="entry name" value="T2SS_E_N_sf"/>
</dbReference>
<comment type="caution">
    <text evidence="6">The sequence shown here is derived from an EMBL/GenBank/DDBJ whole genome shotgun (WGS) entry which is preliminary data.</text>
</comment>
<accession>A0A2G9YBP8</accession>
<dbReference type="EMBL" id="PCRF01000042">
    <property type="protein sequence ID" value="PIP16648.1"/>
    <property type="molecule type" value="Genomic_DNA"/>
</dbReference>
<dbReference type="Pfam" id="PF00437">
    <property type="entry name" value="T2SSE"/>
    <property type="match status" value="1"/>
</dbReference>
<evidence type="ECO:0000313" key="7">
    <source>
        <dbReference type="Proteomes" id="UP000230392"/>
    </source>
</evidence>
<dbReference type="PANTHER" id="PTHR30258">
    <property type="entry name" value="TYPE II SECRETION SYSTEM PROTEIN GSPE-RELATED"/>
    <property type="match status" value="1"/>
</dbReference>
<dbReference type="AlphaFoldDB" id="A0A2G9YBP8"/>
<dbReference type="SUPFAM" id="SSF160246">
    <property type="entry name" value="EspE N-terminal domain-like"/>
    <property type="match status" value="1"/>
</dbReference>
<evidence type="ECO:0000259" key="4">
    <source>
        <dbReference type="Pfam" id="PF00437"/>
    </source>
</evidence>
<dbReference type="InterPro" id="IPR007831">
    <property type="entry name" value="T2SS_GspE_N"/>
</dbReference>
<dbReference type="GO" id="GO:0016887">
    <property type="term" value="F:ATP hydrolysis activity"/>
    <property type="evidence" value="ECO:0007669"/>
    <property type="project" value="TreeGrafter"/>
</dbReference>
<evidence type="ECO:0000256" key="1">
    <source>
        <dbReference type="ARBA" id="ARBA00006611"/>
    </source>
</evidence>
<dbReference type="Gene3D" id="3.30.450.90">
    <property type="match status" value="1"/>
</dbReference>
<reference evidence="6 7" key="1">
    <citation type="submission" date="2017-09" db="EMBL/GenBank/DDBJ databases">
        <title>Depth-based differentiation of microbial function through sediment-hosted aquifers and enrichment of novel symbionts in the deep terrestrial subsurface.</title>
        <authorList>
            <person name="Probst A.J."/>
            <person name="Ladd B."/>
            <person name="Jarett J.K."/>
            <person name="Geller-Mcgrath D.E."/>
            <person name="Sieber C.M."/>
            <person name="Emerson J.B."/>
            <person name="Anantharaman K."/>
            <person name="Thomas B.C."/>
            <person name="Malmstrom R."/>
            <person name="Stieglmeier M."/>
            <person name="Klingl A."/>
            <person name="Woyke T."/>
            <person name="Ryan C.M."/>
            <person name="Banfield J.F."/>
        </authorList>
    </citation>
    <scope>NUCLEOTIDE SEQUENCE [LARGE SCALE GENOMIC DNA]</scope>
    <source>
        <strain evidence="6">CG23_combo_of_CG06-09_8_20_14_all_48_7</strain>
    </source>
</reference>
<organism evidence="6 7">
    <name type="scientific">bacterium (Candidatus Ratteibacteria) CG23_combo_of_CG06-09_8_20_14_all_48_7</name>
    <dbReference type="NCBI Taxonomy" id="2014292"/>
    <lineage>
        <taxon>Bacteria</taxon>
        <taxon>Candidatus Ratteibacteria</taxon>
    </lineage>
</organism>
<dbReference type="PANTHER" id="PTHR30258:SF1">
    <property type="entry name" value="PROTEIN TRANSPORT PROTEIN HOFB HOMOLOG"/>
    <property type="match status" value="1"/>
</dbReference>
<evidence type="ECO:0000256" key="3">
    <source>
        <dbReference type="ARBA" id="ARBA00022840"/>
    </source>
</evidence>
<proteinExistence type="inferred from homology"/>
<feature type="domain" description="Type II secretion system protein GspE N-terminal" evidence="5">
    <location>
        <begin position="63"/>
        <end position="147"/>
    </location>
</feature>
<name>A0A2G9YBP8_9BACT</name>
<dbReference type="Pfam" id="PF05157">
    <property type="entry name" value="MshEN"/>
    <property type="match status" value="1"/>
</dbReference>
<dbReference type="Proteomes" id="UP000230392">
    <property type="component" value="Unassembled WGS sequence"/>
</dbReference>
<evidence type="ECO:0000259" key="5">
    <source>
        <dbReference type="Pfam" id="PF05157"/>
    </source>
</evidence>
<keyword evidence="3" id="KW-0067">ATP-binding</keyword>
<keyword evidence="2" id="KW-0547">Nucleotide-binding</keyword>
<feature type="domain" description="Bacterial type II secretion system protein E" evidence="4">
    <location>
        <begin position="186"/>
        <end position="242"/>
    </location>
</feature>
<feature type="non-terminal residue" evidence="6">
    <location>
        <position position="246"/>
    </location>
</feature>